<dbReference type="Pfam" id="PF22702">
    <property type="entry name" value="Cas9_RuvC"/>
    <property type="match status" value="1"/>
</dbReference>
<evidence type="ECO:0000256" key="14">
    <source>
        <dbReference type="SAM" id="Coils"/>
    </source>
</evidence>
<evidence type="ECO:0000313" key="16">
    <source>
        <dbReference type="EMBL" id="HIV26744.1"/>
    </source>
</evidence>
<comment type="domain">
    <text evidence="13">Has 2 endonuclease domains. The discontinuous RuvC-like domain cleaves the target DNA noncomplementary to crRNA while the HNH nuclease domain cleaves the target DNA complementary to crRNA.</text>
</comment>
<protein>
    <recommendedName>
        <fullName evidence="13">CRISPR-associated endonuclease Cas9</fullName>
        <ecNumber evidence="13">3.1.-.-</ecNumber>
    </recommendedName>
</protein>
<keyword evidence="14" id="KW-0175">Coiled coil</keyword>
<dbReference type="GO" id="GO:0051607">
    <property type="term" value="P:defense response to virus"/>
    <property type="evidence" value="ECO:0007669"/>
    <property type="project" value="UniProtKB-UniRule"/>
</dbReference>
<organism evidence="16 17">
    <name type="scientific">Candidatus Ornithocaccomicrobium faecavium</name>
    <dbReference type="NCBI Taxonomy" id="2840890"/>
    <lineage>
        <taxon>Bacteria</taxon>
        <taxon>Bacillati</taxon>
        <taxon>Bacillota</taxon>
        <taxon>Clostridia</taxon>
        <taxon>Candidatus Ornithocaccomicrobium</taxon>
    </lineage>
</organism>
<comment type="similarity">
    <text evidence="13">Belongs to the CRISPR-associated Cas9 family.</text>
</comment>
<feature type="active site" description="For RuvC-like nuclease domain" evidence="13">
    <location>
        <position position="9"/>
    </location>
</feature>
<keyword evidence="6 13" id="KW-0378">Hydrolase</keyword>
<dbReference type="InterPro" id="IPR003615">
    <property type="entry name" value="HNH_nuc"/>
</dbReference>
<keyword evidence="9 13" id="KW-0051">Antiviral defense</keyword>
<evidence type="ECO:0000256" key="11">
    <source>
        <dbReference type="ARBA" id="ARBA00023211"/>
    </source>
</evidence>
<evidence type="ECO:0000259" key="15">
    <source>
        <dbReference type="PROSITE" id="PS51749"/>
    </source>
</evidence>
<dbReference type="Pfam" id="PF16593">
    <property type="entry name" value="Cas9-BH"/>
    <property type="match status" value="1"/>
</dbReference>
<dbReference type="GO" id="GO:0004519">
    <property type="term" value="F:endonuclease activity"/>
    <property type="evidence" value="ECO:0007669"/>
    <property type="project" value="UniProtKB-UniRule"/>
</dbReference>
<evidence type="ECO:0000256" key="10">
    <source>
        <dbReference type="ARBA" id="ARBA00023125"/>
    </source>
</evidence>
<dbReference type="GO" id="GO:0016787">
    <property type="term" value="F:hydrolase activity"/>
    <property type="evidence" value="ECO:0007669"/>
    <property type="project" value="UniProtKB-KW"/>
</dbReference>
<evidence type="ECO:0000256" key="5">
    <source>
        <dbReference type="ARBA" id="ARBA00022759"/>
    </source>
</evidence>
<dbReference type="Gene3D" id="1.10.30.50">
    <property type="match status" value="1"/>
</dbReference>
<evidence type="ECO:0000256" key="4">
    <source>
        <dbReference type="ARBA" id="ARBA00022723"/>
    </source>
</evidence>
<evidence type="ECO:0000256" key="2">
    <source>
        <dbReference type="ARBA" id="ARBA00005244"/>
    </source>
</evidence>
<name>A0A9D1P570_9FIRM</name>
<evidence type="ECO:0000256" key="12">
    <source>
        <dbReference type="ARBA" id="ARBA00046380"/>
    </source>
</evidence>
<comment type="subunit">
    <text evidence="12 13">Monomer. Binds crRNA and tracrRNA.</text>
</comment>
<keyword evidence="4" id="KW-0479">Metal-binding</keyword>
<dbReference type="Gene3D" id="3.30.420.10">
    <property type="entry name" value="Ribonuclease H-like superfamily/Ribonuclease H"/>
    <property type="match status" value="1"/>
</dbReference>
<evidence type="ECO:0000313" key="17">
    <source>
        <dbReference type="Proteomes" id="UP000886884"/>
    </source>
</evidence>
<dbReference type="EMBL" id="DVOT01000041">
    <property type="protein sequence ID" value="HIV26744.1"/>
    <property type="molecule type" value="Genomic_DNA"/>
</dbReference>
<evidence type="ECO:0000256" key="13">
    <source>
        <dbReference type="HAMAP-Rule" id="MF_01480"/>
    </source>
</evidence>
<keyword evidence="11" id="KW-0464">Manganese</keyword>
<dbReference type="InterPro" id="IPR036397">
    <property type="entry name" value="RNaseH_sf"/>
</dbReference>
<comment type="function">
    <text evidence="13">CRISPR (clustered regularly interspaced short palindromic repeat) is an adaptive immune system that provides protection against mobile genetic elements (viruses, transposable elements and conjugative plasmids). CRISPR clusters contain spacers, sequences complementary to antecedent mobile elements, and target invading nucleic acids. CRISPR clusters are transcribed and processed into CRISPR RNA (crRNA). In type II CRISPR systems correct processing of pre-crRNA requires a trans-encoded small RNA (tracrRNA), endogenous ribonuclease 3 (rnc) and this protein. The tracrRNA serves as a guide for ribonuclease 3-aided processing of pre-crRNA. Subsequently Cas9/crRNA/tracrRNA endonucleolytically cleaves linear or circular dsDNA target complementary to the spacer; Cas9 is inactive in the absence of the 2 guide RNAs (gRNA). Cas9 recognizes the protospacer adjacent motif (PAM) in the CRISPR repeat sequences to help distinguish self versus nonself, as targets within the bacterial CRISPR locus do not have PAMs. PAM recognition is also required for catalytic activity.</text>
</comment>
<dbReference type="InterPro" id="IPR028629">
    <property type="entry name" value="Cas9"/>
</dbReference>
<dbReference type="GO" id="GO:0043571">
    <property type="term" value="P:maintenance of CRISPR repeat elements"/>
    <property type="evidence" value="ECO:0007669"/>
    <property type="project" value="UniProtKB-UniRule"/>
</dbReference>
<evidence type="ECO:0000256" key="7">
    <source>
        <dbReference type="ARBA" id="ARBA00022842"/>
    </source>
</evidence>
<dbReference type="Pfam" id="PF16592">
    <property type="entry name" value="Cas9_REC"/>
    <property type="match status" value="1"/>
</dbReference>
<comment type="cofactor">
    <cofactor evidence="1">
        <name>Mg(2+)</name>
        <dbReference type="ChEBI" id="CHEBI:18420"/>
    </cofactor>
</comment>
<dbReference type="PROSITE" id="PS51749">
    <property type="entry name" value="HNH_CAS9"/>
    <property type="match status" value="1"/>
</dbReference>
<gene>
    <name evidence="13 16" type="primary">cas9</name>
    <name evidence="16" type="ORF">IAA64_02150</name>
</gene>
<keyword evidence="3 13" id="KW-0540">Nuclease</keyword>
<sequence length="1357" mass="155379">MQEYYLGLDIGTDSVGWAVTDLQYKILKKNGKALWGTRLFPEANTAADRRANRIARRRIERREQRIALLRDIFAPAVAAVDPAFFQRLDESKFLEADKRPDGSGAPLGKYALFADGAYCDRDYHREFPTIYHLRRALLLEERAFDVRLVYLAAHHILKKRGHFLFGDLALEDVTFESCLSELRECLREEYDQEFFLQDEESFSQALRDRSLGANRKKDALREAMGPDAKDRQLSTLLDFLAGKKGSAAALCGLELVEDVKFSFKDDFEAAEPQLIAALGDDMNLVYCAKRMYDWSALAEILNGERYLSCAKAKEYEKHKEDLQRLKGVLRDFPAEYRAMFRKSDVEHNYAAYSGHGSAQQRCNADDFLAYVKKVLGALREKMNAASRAEVEAILNEVEAGTFLPRQSSTANGRVPYQCHEKELEIILERASRYLPFLREKDESGLTAQEKILAIFRFRIPYYVGPLNPKSKNAWLVRGEEKIFPWNFEQVVDLDKSAENFITRMTAKCSYIGAPVLPRDSLLYTRFVALNMLNKLSVNGHPISVALKQEIYEKHLIPRGKTNFKALHQWLLSNGKLQKSDELGGVDEEFKLAMPGYAVFRNLLARGNSEDMVEEIIRHIVLFGKERKLLSHWLEREYGGRLSEEDRAYVLRQRERFSGWGNLSAQLLRDIRCPVEEGGEPLSIDEALWRTNCNLNELLSNQYGFASAIEQRRAQVLGREKPTLEEFLRDSYASPGIRRAIHQSMGILDEIQKLMGGAPKRVFVEVTRGEGAKERTQSRKKQLEALYKSCKKDAEKIYEDYAELYAHLQKQDDAALRGKKLYLYFTQMGRCMYSGRRIDLADLFAEGYDIDHIHPRSVVKDDSFDNLVLVRAELNRSKTNDYPIRDSIRETMRGHWTFLRKHGLISEEKYRRLTRATRFEDSELAGFIARQLVQTGQAAKIVAELLRQRYGDDRVVYVKAGNVSAFRQDQRITAEGEQKQAGACKGLKIPQDPLFVKCREVNDFHHAKDAYLNIVVGNTYHVKFTRNPLRFVQSRQIYSMNHVFDYDVAEKDGFAWKAGEDGSIAMVRRMMRKNNILLTRYAREETGKLFDVQIVRKEKGKVPIKSSDPRMRTKDYGGYNSAKSAYFMLVEHGKGKKRVRSLEVVTILDKALCEREPLRYCEEVLGLEAPKVLISKIKIDSLFCLDGFRMHLSGRQGPQIKYKNANPLVLSPEWAPYIKQAAKCVERYAGEKEDVQLTAFDAVDAQRNCQLYQILLEKLTLQPYRVKYGTPAKTLAEHAAAFCRLTPLQQCKILLQILNLFSTNADSADLKLLCGKAGIGILLTSKNLENFAGHSFHLIYPSITGVFEQAINLLGDEF</sequence>
<accession>A0A9D1P570</accession>
<dbReference type="InterPro" id="IPR032239">
    <property type="entry name" value="Cas9-BH"/>
</dbReference>
<dbReference type="Pfam" id="PF13395">
    <property type="entry name" value="HNH_4"/>
    <property type="match status" value="1"/>
</dbReference>
<feature type="domain" description="HNH Cas9-type" evidence="15">
    <location>
        <begin position="775"/>
        <end position="931"/>
    </location>
</feature>
<dbReference type="Pfam" id="PF16595">
    <property type="entry name" value="Cas9_PI"/>
    <property type="match status" value="1"/>
</dbReference>
<reference evidence="16" key="1">
    <citation type="submission" date="2020-10" db="EMBL/GenBank/DDBJ databases">
        <authorList>
            <person name="Gilroy R."/>
        </authorList>
    </citation>
    <scope>NUCLEOTIDE SEQUENCE</scope>
    <source>
        <strain evidence="16">CHK183-6373</strain>
    </source>
</reference>
<evidence type="ECO:0000256" key="8">
    <source>
        <dbReference type="ARBA" id="ARBA00022884"/>
    </source>
</evidence>
<evidence type="ECO:0000256" key="6">
    <source>
        <dbReference type="ARBA" id="ARBA00022801"/>
    </source>
</evidence>
<proteinExistence type="inferred from homology"/>
<comment type="similarity">
    <text evidence="2">Belongs to the CRISPR-associated protein Cas9 family. Subtype II-A subfamily.</text>
</comment>
<dbReference type="GO" id="GO:0046872">
    <property type="term" value="F:metal ion binding"/>
    <property type="evidence" value="ECO:0007669"/>
    <property type="project" value="UniProtKB-UniRule"/>
</dbReference>
<evidence type="ECO:0000256" key="3">
    <source>
        <dbReference type="ARBA" id="ARBA00022722"/>
    </source>
</evidence>
<dbReference type="InterPro" id="IPR032237">
    <property type="entry name" value="Cas9_PI"/>
</dbReference>
<keyword evidence="8 13" id="KW-0694">RNA-binding</keyword>
<dbReference type="InterPro" id="IPR055228">
    <property type="entry name" value="Cas9_RuvC"/>
</dbReference>
<dbReference type="GO" id="GO:0003723">
    <property type="term" value="F:RNA binding"/>
    <property type="evidence" value="ECO:0007669"/>
    <property type="project" value="UniProtKB-UniRule"/>
</dbReference>
<keyword evidence="7" id="KW-0460">Magnesium</keyword>
<dbReference type="GO" id="GO:0003677">
    <property type="term" value="F:DNA binding"/>
    <property type="evidence" value="ECO:0007669"/>
    <property type="project" value="UniProtKB-UniRule"/>
</dbReference>
<comment type="caution">
    <text evidence="13">Lacks conserved residue(s) required for the propagation of feature annotation.</text>
</comment>
<keyword evidence="5 13" id="KW-0255">Endonuclease</keyword>
<dbReference type="HAMAP" id="MF_01480">
    <property type="entry name" value="Cas9"/>
    <property type="match status" value="1"/>
</dbReference>
<feature type="coiled-coil region" evidence="14">
    <location>
        <begin position="772"/>
        <end position="810"/>
    </location>
</feature>
<evidence type="ECO:0000256" key="9">
    <source>
        <dbReference type="ARBA" id="ARBA00023118"/>
    </source>
</evidence>
<dbReference type="InterPro" id="IPR032240">
    <property type="entry name" value="Cas9_REC"/>
</dbReference>
<comment type="caution">
    <text evidence="16">The sequence shown here is derived from an EMBL/GenBank/DDBJ whole genome shotgun (WGS) entry which is preliminary data.</text>
</comment>
<keyword evidence="10 13" id="KW-0238">DNA-binding</keyword>
<dbReference type="Proteomes" id="UP000886884">
    <property type="component" value="Unassembled WGS sequence"/>
</dbReference>
<reference evidence="16" key="2">
    <citation type="journal article" date="2021" name="PeerJ">
        <title>Extensive microbial diversity within the chicken gut microbiome revealed by metagenomics and culture.</title>
        <authorList>
            <person name="Gilroy R."/>
            <person name="Ravi A."/>
            <person name="Getino M."/>
            <person name="Pursley I."/>
            <person name="Horton D.L."/>
            <person name="Alikhan N.F."/>
            <person name="Baker D."/>
            <person name="Gharbi K."/>
            <person name="Hall N."/>
            <person name="Watson M."/>
            <person name="Adriaenssens E.M."/>
            <person name="Foster-Nyarko E."/>
            <person name="Jarju S."/>
            <person name="Secka A."/>
            <person name="Antonio M."/>
            <person name="Oren A."/>
            <person name="Chaudhuri R.R."/>
            <person name="La Ragione R."/>
            <person name="Hildebrand F."/>
            <person name="Pallen M.J."/>
        </authorList>
    </citation>
    <scope>NUCLEOTIDE SEQUENCE</scope>
    <source>
        <strain evidence="16">CHK183-6373</strain>
    </source>
</reference>
<dbReference type="InterPro" id="IPR033114">
    <property type="entry name" value="HNH_CAS9"/>
</dbReference>
<feature type="active site" description="Proton acceptor for HNH nuclease domain" evidence="13">
    <location>
        <position position="851"/>
    </location>
</feature>
<evidence type="ECO:0000256" key="1">
    <source>
        <dbReference type="ARBA" id="ARBA00001946"/>
    </source>
</evidence>
<dbReference type="EC" id="3.1.-.-" evidence="13"/>
<dbReference type="NCBIfam" id="TIGR01865">
    <property type="entry name" value="cas_Csn1"/>
    <property type="match status" value="1"/>
</dbReference>